<name>A0A7D5XJC9_FERL1</name>
<proteinExistence type="predicted"/>
<dbReference type="EMBL" id="CP058998">
    <property type="protein sequence ID" value="QLJ52469.1"/>
    <property type="molecule type" value="Genomic_DNA"/>
</dbReference>
<evidence type="ECO:0000313" key="1">
    <source>
        <dbReference type="EMBL" id="QLJ52469.1"/>
    </source>
</evidence>
<reference evidence="2" key="1">
    <citation type="submission" date="2020-07" db="EMBL/GenBank/DDBJ databases">
        <title>Metabolic diversity and evolutionary history of the archaeal phylum ###Micrarchaeota### uncovered from a freshwater lake metagenome.</title>
        <authorList>
            <person name="Kadnikov V.V."/>
            <person name="Savvichev A.S."/>
            <person name="Mardanov A.V."/>
            <person name="Beletsky A.V."/>
            <person name="Chupakov A.V."/>
            <person name="Kokryatskaya N.M."/>
            <person name="Pimenov N.V."/>
            <person name="Ravin N.V."/>
        </authorList>
    </citation>
    <scope>NUCLEOTIDE SEQUENCE [LARGE SCALE GENOMIC DNA]</scope>
</reference>
<dbReference type="KEGG" id="flt:Sv326_0294"/>
<gene>
    <name evidence="1" type="ORF">Sv326_0294</name>
</gene>
<protein>
    <submittedName>
        <fullName evidence="1">Uncharacterized protein</fullName>
    </submittedName>
</protein>
<dbReference type="Proteomes" id="UP000510821">
    <property type="component" value="Chromosome"/>
</dbReference>
<organism evidence="1 2">
    <name type="scientific">Fermentimicrarchaeum limneticum</name>
    <dbReference type="NCBI Taxonomy" id="2795018"/>
    <lineage>
        <taxon>Archaea</taxon>
        <taxon>Candidatus Micrarchaeota</taxon>
        <taxon>Candidatus Fermentimicrarchaeales</taxon>
        <taxon>Candidatus Fermentimicrarchaeaceae</taxon>
        <taxon>Candidatus Fermentimicrarchaeum</taxon>
    </lineage>
</organism>
<accession>A0A7D5XJC9</accession>
<sequence length="217" mass="24491">MLGISSSVDSKRFIALVSISSDEAGGFADRLGHELMKDGGFLIKRVPYTRDSLYGLVTFVLTSYNASTSKADMIIHIDCHDAALYDSQFERGADRRLKPLVKVLGPHLVETAALCGETACVEKFAGMEEGRLMGILEEVREKVGRKLTLDPVIKELKEMNIERAEIKERIRRLMQHIENNVVVIMVDVPQRMESIESDAVECSMLISRLRDYYSKRH</sequence>
<dbReference type="AlphaFoldDB" id="A0A7D5XJC9"/>
<evidence type="ECO:0000313" key="2">
    <source>
        <dbReference type="Proteomes" id="UP000510821"/>
    </source>
</evidence>